<keyword evidence="11 14" id="KW-1133">Transmembrane helix</keyword>
<evidence type="ECO:0000256" key="7">
    <source>
        <dbReference type="ARBA" id="ARBA00022679"/>
    </source>
</evidence>
<dbReference type="GO" id="GO:0004576">
    <property type="term" value="F:oligosaccharyl transferase activity"/>
    <property type="evidence" value="ECO:0007669"/>
    <property type="project" value="InterPro"/>
</dbReference>
<dbReference type="GO" id="GO:0012505">
    <property type="term" value="C:endomembrane system"/>
    <property type="evidence" value="ECO:0007669"/>
    <property type="project" value="UniProtKB-SubCell"/>
</dbReference>
<keyword evidence="6" id="KW-0328">Glycosyltransferase</keyword>
<evidence type="ECO:0000256" key="9">
    <source>
        <dbReference type="ARBA" id="ARBA00022723"/>
    </source>
</evidence>
<evidence type="ECO:0000256" key="14">
    <source>
        <dbReference type="SAM" id="Phobius"/>
    </source>
</evidence>
<keyword evidence="10" id="KW-0460">Magnesium</keyword>
<sequence>MTRLSLILSIPTSLMAAYGLKELLTPFVQISRQREETRGRRRRRTWFGMSRELGIIFVVLIFIGILPTIWGAADASLRPTSLASSGVPALFGDRYPEDWMQALSWMKDNLPDDAVVVSWWDYGYWIEAIAGKTTLADGATGNSSQIGYIGRIMMLNQSDSVPMLEAYGATHIVVFNTFNPGNPEQMWRFGDNVKWSWMVQIGGLNITEYFDPINPSNLLGQ</sequence>
<name>X0WAF2_9ZZZZ</name>
<dbReference type="EMBL" id="BARS01038344">
    <property type="protein sequence ID" value="GAG21548.1"/>
    <property type="molecule type" value="Genomic_DNA"/>
</dbReference>
<comment type="cofactor">
    <cofactor evidence="1">
        <name>Mn(2+)</name>
        <dbReference type="ChEBI" id="CHEBI:29035"/>
    </cofactor>
</comment>
<keyword evidence="12 14" id="KW-0472">Membrane</keyword>
<evidence type="ECO:0000256" key="8">
    <source>
        <dbReference type="ARBA" id="ARBA00022692"/>
    </source>
</evidence>
<dbReference type="Pfam" id="PF21436">
    <property type="entry name" value="STT3-PglB_core"/>
    <property type="match status" value="1"/>
</dbReference>
<keyword evidence="7" id="KW-0808">Transferase</keyword>
<reference evidence="16" key="1">
    <citation type="journal article" date="2014" name="Front. Microbiol.">
        <title>High frequency of phylogenetically diverse reductive dehalogenase-homologous genes in deep subseafloor sedimentary metagenomes.</title>
        <authorList>
            <person name="Kawai M."/>
            <person name="Futagami T."/>
            <person name="Toyoda A."/>
            <person name="Takaki Y."/>
            <person name="Nishi S."/>
            <person name="Hori S."/>
            <person name="Arai W."/>
            <person name="Tsubouchi T."/>
            <person name="Morono Y."/>
            <person name="Uchiyama I."/>
            <person name="Ito T."/>
            <person name="Fujiyama A."/>
            <person name="Inagaki F."/>
            <person name="Takami H."/>
        </authorList>
    </citation>
    <scope>NUCLEOTIDE SEQUENCE</scope>
    <source>
        <strain evidence="16">Expedition CK06-06</strain>
    </source>
</reference>
<evidence type="ECO:0000256" key="2">
    <source>
        <dbReference type="ARBA" id="ARBA00001946"/>
    </source>
</evidence>
<dbReference type="Gene3D" id="3.40.50.12610">
    <property type="match status" value="1"/>
</dbReference>
<evidence type="ECO:0000256" key="1">
    <source>
        <dbReference type="ARBA" id="ARBA00001936"/>
    </source>
</evidence>
<dbReference type="InterPro" id="IPR003674">
    <property type="entry name" value="Oligo_trans_STT3"/>
</dbReference>
<comment type="similarity">
    <text evidence="5">Belongs to the STT3 family.</text>
</comment>
<dbReference type="AlphaFoldDB" id="X0WAF2"/>
<evidence type="ECO:0000256" key="6">
    <source>
        <dbReference type="ARBA" id="ARBA00022676"/>
    </source>
</evidence>
<dbReference type="GO" id="GO:0046872">
    <property type="term" value="F:metal ion binding"/>
    <property type="evidence" value="ECO:0007669"/>
    <property type="project" value="UniProtKB-KW"/>
</dbReference>
<organism evidence="16">
    <name type="scientific">marine sediment metagenome</name>
    <dbReference type="NCBI Taxonomy" id="412755"/>
    <lineage>
        <taxon>unclassified sequences</taxon>
        <taxon>metagenomes</taxon>
        <taxon>ecological metagenomes</taxon>
    </lineage>
</organism>
<evidence type="ECO:0000313" key="16">
    <source>
        <dbReference type="EMBL" id="GAG21548.1"/>
    </source>
</evidence>
<evidence type="ECO:0000256" key="3">
    <source>
        <dbReference type="ARBA" id="ARBA00004127"/>
    </source>
</evidence>
<protein>
    <recommendedName>
        <fullName evidence="15">STT3/PglB/AglB core domain-containing protein</fullName>
    </recommendedName>
</protein>
<dbReference type="UniPathway" id="UPA00378"/>
<evidence type="ECO:0000256" key="4">
    <source>
        <dbReference type="ARBA" id="ARBA00004922"/>
    </source>
</evidence>
<evidence type="ECO:0000256" key="10">
    <source>
        <dbReference type="ARBA" id="ARBA00022842"/>
    </source>
</evidence>
<keyword evidence="8 14" id="KW-0812">Transmembrane</keyword>
<gene>
    <name evidence="16" type="ORF">S01H1_58686</name>
</gene>
<dbReference type="PANTHER" id="PTHR13872">
    <property type="entry name" value="DOLICHYL-DIPHOSPHOOLIGOSACCHARIDE--PROTEIN GLYCOSYLTRANSFERASE SUBUNIT"/>
    <property type="match status" value="1"/>
</dbReference>
<evidence type="ECO:0000259" key="15">
    <source>
        <dbReference type="Pfam" id="PF21436"/>
    </source>
</evidence>
<evidence type="ECO:0000256" key="11">
    <source>
        <dbReference type="ARBA" id="ARBA00022989"/>
    </source>
</evidence>
<evidence type="ECO:0000256" key="5">
    <source>
        <dbReference type="ARBA" id="ARBA00010810"/>
    </source>
</evidence>
<comment type="pathway">
    <text evidence="4">Protein modification; protein glycosylation.</text>
</comment>
<dbReference type="InterPro" id="IPR048999">
    <property type="entry name" value="STT3-PglB_core"/>
</dbReference>
<feature type="domain" description="STT3/PglB/AglB core" evidence="15">
    <location>
        <begin position="113"/>
        <end position="159"/>
    </location>
</feature>
<dbReference type="PANTHER" id="PTHR13872:SF1">
    <property type="entry name" value="DOLICHYL-DIPHOSPHOOLIGOSACCHARIDE--PROTEIN GLYCOSYLTRANSFERASE SUBUNIT STT3B"/>
    <property type="match status" value="1"/>
</dbReference>
<keyword evidence="13" id="KW-0464">Manganese</keyword>
<proteinExistence type="inferred from homology"/>
<accession>X0WAF2</accession>
<comment type="cofactor">
    <cofactor evidence="2">
        <name>Mg(2+)</name>
        <dbReference type="ChEBI" id="CHEBI:18420"/>
    </cofactor>
</comment>
<comment type="caution">
    <text evidence="16">The sequence shown here is derived from an EMBL/GenBank/DDBJ whole genome shotgun (WGS) entry which is preliminary data.</text>
</comment>
<dbReference type="GO" id="GO:0016020">
    <property type="term" value="C:membrane"/>
    <property type="evidence" value="ECO:0007669"/>
    <property type="project" value="InterPro"/>
</dbReference>
<evidence type="ECO:0000256" key="13">
    <source>
        <dbReference type="ARBA" id="ARBA00023211"/>
    </source>
</evidence>
<keyword evidence="9" id="KW-0479">Metal-binding</keyword>
<comment type="subcellular location">
    <subcellularLocation>
        <location evidence="3">Endomembrane system</location>
        <topology evidence="3">Multi-pass membrane protein</topology>
    </subcellularLocation>
</comment>
<evidence type="ECO:0000256" key="12">
    <source>
        <dbReference type="ARBA" id="ARBA00023136"/>
    </source>
</evidence>
<feature type="transmembrane region" description="Helical" evidence="14">
    <location>
        <begin position="53"/>
        <end position="73"/>
    </location>
</feature>
<feature type="non-terminal residue" evidence="16">
    <location>
        <position position="221"/>
    </location>
</feature>